<dbReference type="GeneID" id="25383677"/>
<dbReference type="AlphaFoldDB" id="U6KEQ5"/>
<keyword evidence="2" id="KW-1185">Reference proteome</keyword>
<gene>
    <name evidence="1" type="ORF">EMH_0096380</name>
</gene>
<reference evidence="1" key="2">
    <citation type="submission" date="2013-10" db="EMBL/GenBank/DDBJ databases">
        <authorList>
            <person name="Aslett M."/>
        </authorList>
    </citation>
    <scope>NUCLEOTIDE SEQUENCE [LARGE SCALE GENOMIC DNA]</scope>
    <source>
        <strain evidence="1">Houghton</strain>
    </source>
</reference>
<accession>U6KEQ5</accession>
<proteinExistence type="predicted"/>
<sequence>MKVSGRGSVCWMCGWVGGSAQGSMDRRCSICTDEGIMRRGECLSRLLVGVVFSLRHIGTHEGVGEVERVLDVRLGGWFSPRERGRVQAPQKVGSAVAIAVAIALRVVEVIELQGRSIGTHEGVGEVERLLDVRLGGWFSPREYVCWGG</sequence>
<name>U6KEQ5_9EIME</name>
<evidence type="ECO:0000313" key="1">
    <source>
        <dbReference type="EMBL" id="CDJ35281.1"/>
    </source>
</evidence>
<evidence type="ECO:0000313" key="2">
    <source>
        <dbReference type="Proteomes" id="UP000030744"/>
    </source>
</evidence>
<dbReference type="EMBL" id="HG688082">
    <property type="protein sequence ID" value="CDJ35281.1"/>
    <property type="molecule type" value="Genomic_DNA"/>
</dbReference>
<organism evidence="1 2">
    <name type="scientific">Eimeria mitis</name>
    <dbReference type="NCBI Taxonomy" id="44415"/>
    <lineage>
        <taxon>Eukaryota</taxon>
        <taxon>Sar</taxon>
        <taxon>Alveolata</taxon>
        <taxon>Apicomplexa</taxon>
        <taxon>Conoidasida</taxon>
        <taxon>Coccidia</taxon>
        <taxon>Eucoccidiorida</taxon>
        <taxon>Eimeriorina</taxon>
        <taxon>Eimeriidae</taxon>
        <taxon>Eimeria</taxon>
    </lineage>
</organism>
<dbReference type="Proteomes" id="UP000030744">
    <property type="component" value="Unassembled WGS sequence"/>
</dbReference>
<reference evidence="1" key="1">
    <citation type="submission" date="2013-10" db="EMBL/GenBank/DDBJ databases">
        <title>Genomic analysis of the causative agents of coccidiosis in chickens.</title>
        <authorList>
            <person name="Reid A.J."/>
            <person name="Blake D."/>
            <person name="Billington K."/>
            <person name="Browne H."/>
            <person name="Dunn M."/>
            <person name="Hung S."/>
            <person name="Kawahara F."/>
            <person name="Miranda-Saavedra D."/>
            <person name="Mourier T."/>
            <person name="Nagra H."/>
            <person name="Otto T.D."/>
            <person name="Rawlings N."/>
            <person name="Sanchez A."/>
            <person name="Sanders M."/>
            <person name="Subramaniam C."/>
            <person name="Tay Y."/>
            <person name="Dear P."/>
            <person name="Doerig C."/>
            <person name="Gruber A."/>
            <person name="Parkinson J."/>
            <person name="Shirley M."/>
            <person name="Wan K.L."/>
            <person name="Berriman M."/>
            <person name="Tomley F."/>
            <person name="Pain A."/>
        </authorList>
    </citation>
    <scope>NUCLEOTIDE SEQUENCE [LARGE SCALE GENOMIC DNA]</scope>
    <source>
        <strain evidence="1">Houghton</strain>
    </source>
</reference>
<dbReference type="VEuPathDB" id="ToxoDB:EMH_0096380"/>
<dbReference type="RefSeq" id="XP_013357843.1">
    <property type="nucleotide sequence ID" value="XM_013502389.1"/>
</dbReference>
<protein>
    <submittedName>
        <fullName evidence="1">Uncharacterized protein</fullName>
    </submittedName>
</protein>